<evidence type="ECO:0000313" key="2">
    <source>
        <dbReference type="Proteomes" id="UP001515943"/>
    </source>
</evidence>
<accession>A0ABX1FL61</accession>
<keyword evidence="2" id="KW-1185">Reference proteome</keyword>
<protein>
    <submittedName>
        <fullName evidence="1">Uncharacterized protein</fullName>
    </submittedName>
</protein>
<comment type="caution">
    <text evidence="1">The sequence shown here is derived from an EMBL/GenBank/DDBJ whole genome shotgun (WGS) entry which is preliminary data.</text>
</comment>
<dbReference type="RefSeq" id="WP_167976095.1">
    <property type="nucleotide sequence ID" value="NZ_VSRL01000083.1"/>
</dbReference>
<organism evidence="1 2">
    <name type="scientific">Lentzea indica</name>
    <dbReference type="NCBI Taxonomy" id="2604800"/>
    <lineage>
        <taxon>Bacteria</taxon>
        <taxon>Bacillati</taxon>
        <taxon>Actinomycetota</taxon>
        <taxon>Actinomycetes</taxon>
        <taxon>Pseudonocardiales</taxon>
        <taxon>Pseudonocardiaceae</taxon>
        <taxon>Lentzea</taxon>
    </lineage>
</organism>
<reference evidence="1 2" key="1">
    <citation type="submission" date="2019-08" db="EMBL/GenBank/DDBJ databases">
        <title>Lentzea from Indian Himalayas.</title>
        <authorList>
            <person name="Mandal S."/>
            <person name="Mallick Gupta A."/>
            <person name="Maiti P.K."/>
            <person name="Sarkar J."/>
            <person name="Mandal S."/>
        </authorList>
    </citation>
    <scope>NUCLEOTIDE SEQUENCE [LARGE SCALE GENOMIC DNA]</scope>
    <source>
        <strain evidence="1 2">PSKA42</strain>
    </source>
</reference>
<dbReference type="EMBL" id="VSRL01000083">
    <property type="protein sequence ID" value="NKE59441.1"/>
    <property type="molecule type" value="Genomic_DNA"/>
</dbReference>
<gene>
    <name evidence="1" type="ORF">FXN61_22580</name>
</gene>
<evidence type="ECO:0000313" key="1">
    <source>
        <dbReference type="EMBL" id="NKE59441.1"/>
    </source>
</evidence>
<dbReference type="Proteomes" id="UP001515943">
    <property type="component" value="Unassembled WGS sequence"/>
</dbReference>
<sequence length="106" mass="11454">MRITGVVLIPAGTPAFGRAVVRVRLLDVSLADAPAVTKAEYSREIFRGDTGEQRVPFHLDVHGVREELNVAAHVDLHRENRVRPGDLVSTTAVPPSPGMVVPVEVV</sequence>
<proteinExistence type="predicted"/>
<name>A0ABX1FL61_9PSEU</name>